<organism evidence="1 2">
    <name type="scientific">Araneus ventricosus</name>
    <name type="common">Orbweaver spider</name>
    <name type="synonym">Epeira ventricosa</name>
    <dbReference type="NCBI Taxonomy" id="182803"/>
    <lineage>
        <taxon>Eukaryota</taxon>
        <taxon>Metazoa</taxon>
        <taxon>Ecdysozoa</taxon>
        <taxon>Arthropoda</taxon>
        <taxon>Chelicerata</taxon>
        <taxon>Arachnida</taxon>
        <taxon>Araneae</taxon>
        <taxon>Araneomorphae</taxon>
        <taxon>Entelegynae</taxon>
        <taxon>Araneoidea</taxon>
        <taxon>Araneidae</taxon>
        <taxon>Araneus</taxon>
    </lineage>
</organism>
<evidence type="ECO:0008006" key="3">
    <source>
        <dbReference type="Google" id="ProtNLM"/>
    </source>
</evidence>
<dbReference type="OrthoDB" id="3263820at2759"/>
<proteinExistence type="predicted"/>
<dbReference type="EMBL" id="BGPR01004677">
    <property type="protein sequence ID" value="GBN02112.1"/>
    <property type="molecule type" value="Genomic_DNA"/>
</dbReference>
<sequence length="120" mass="14164">MTLKERNFGRLTRILKQDRRAALLQIAADFNRGASTRVSVLNFQQFVIYMVVRSRRTTIVPLLTARHKDLCIAWVHQHSHSTVYDRKHVAWSDDSRFQLYRADGRVRVWKKPHDSMDPTC</sequence>
<dbReference type="Proteomes" id="UP000499080">
    <property type="component" value="Unassembled WGS sequence"/>
</dbReference>
<dbReference type="GO" id="GO:0003676">
    <property type="term" value="F:nucleic acid binding"/>
    <property type="evidence" value="ECO:0007669"/>
    <property type="project" value="InterPro"/>
</dbReference>
<dbReference type="Gene3D" id="3.30.420.10">
    <property type="entry name" value="Ribonuclease H-like superfamily/Ribonuclease H"/>
    <property type="match status" value="1"/>
</dbReference>
<dbReference type="AlphaFoldDB" id="A0A4Y2KJB0"/>
<comment type="caution">
    <text evidence="1">The sequence shown here is derived from an EMBL/GenBank/DDBJ whole genome shotgun (WGS) entry which is preliminary data.</text>
</comment>
<name>A0A4Y2KJB0_ARAVE</name>
<evidence type="ECO:0000313" key="2">
    <source>
        <dbReference type="Proteomes" id="UP000499080"/>
    </source>
</evidence>
<gene>
    <name evidence="1" type="ORF">AVEN_191264_1</name>
</gene>
<reference evidence="1 2" key="1">
    <citation type="journal article" date="2019" name="Sci. Rep.">
        <title>Orb-weaving spider Araneus ventricosus genome elucidates the spidroin gene catalogue.</title>
        <authorList>
            <person name="Kono N."/>
            <person name="Nakamura H."/>
            <person name="Ohtoshi R."/>
            <person name="Moran D.A.P."/>
            <person name="Shinohara A."/>
            <person name="Yoshida Y."/>
            <person name="Fujiwara M."/>
            <person name="Mori M."/>
            <person name="Tomita M."/>
            <person name="Arakawa K."/>
        </authorList>
    </citation>
    <scope>NUCLEOTIDE SEQUENCE [LARGE SCALE GENOMIC DNA]</scope>
</reference>
<evidence type="ECO:0000313" key="1">
    <source>
        <dbReference type="EMBL" id="GBN02112.1"/>
    </source>
</evidence>
<dbReference type="InterPro" id="IPR036397">
    <property type="entry name" value="RNaseH_sf"/>
</dbReference>
<protein>
    <recommendedName>
        <fullName evidence="3">Transposase Tc1-like domain-containing protein</fullName>
    </recommendedName>
</protein>
<accession>A0A4Y2KJB0</accession>
<keyword evidence="2" id="KW-1185">Reference proteome</keyword>